<dbReference type="GO" id="GO:1902600">
    <property type="term" value="P:proton transmembrane transport"/>
    <property type="evidence" value="ECO:0007669"/>
    <property type="project" value="InterPro"/>
</dbReference>
<accession>A0AAV6HMY9</accession>
<feature type="region of interest" description="Disordered" evidence="10">
    <location>
        <begin position="810"/>
        <end position="839"/>
    </location>
</feature>
<evidence type="ECO:0000256" key="10">
    <source>
        <dbReference type="SAM" id="MobiDB-lite"/>
    </source>
</evidence>
<evidence type="ECO:0000256" key="5">
    <source>
        <dbReference type="ARBA" id="ARBA00022958"/>
    </source>
</evidence>
<feature type="transmembrane region" description="Helical" evidence="11">
    <location>
        <begin position="285"/>
        <end position="314"/>
    </location>
</feature>
<dbReference type="InterPro" id="IPR057291">
    <property type="entry name" value="CHX17_2nd"/>
</dbReference>
<evidence type="ECO:0008006" key="17">
    <source>
        <dbReference type="Google" id="ProtNLM"/>
    </source>
</evidence>
<dbReference type="Pfam" id="PF23256">
    <property type="entry name" value="CHX17_2nd"/>
    <property type="match status" value="1"/>
</dbReference>
<dbReference type="Proteomes" id="UP000823749">
    <property type="component" value="Chromosome 13"/>
</dbReference>
<comment type="similarity">
    <text evidence="9">Belongs to the monovalent cation:proton antiporter 2 (CPA2) transporter (TC 2.A.37) family. CHX (TC 2.A.37.4) subfamily.</text>
</comment>
<dbReference type="Gene3D" id="1.20.1530.20">
    <property type="match status" value="1"/>
</dbReference>
<feature type="transmembrane region" description="Helical" evidence="11">
    <location>
        <begin position="183"/>
        <end position="201"/>
    </location>
</feature>
<dbReference type="Pfam" id="PF23259">
    <property type="entry name" value="CHX17_C"/>
    <property type="match status" value="1"/>
</dbReference>
<dbReference type="Pfam" id="PF00999">
    <property type="entry name" value="Na_H_Exchanger"/>
    <property type="match status" value="1"/>
</dbReference>
<dbReference type="InterPro" id="IPR038770">
    <property type="entry name" value="Na+/solute_symporter_sf"/>
</dbReference>
<organism evidence="15 16">
    <name type="scientific">Rhododendron griersonianum</name>
    <dbReference type="NCBI Taxonomy" id="479676"/>
    <lineage>
        <taxon>Eukaryota</taxon>
        <taxon>Viridiplantae</taxon>
        <taxon>Streptophyta</taxon>
        <taxon>Embryophyta</taxon>
        <taxon>Tracheophyta</taxon>
        <taxon>Spermatophyta</taxon>
        <taxon>Magnoliopsida</taxon>
        <taxon>eudicotyledons</taxon>
        <taxon>Gunneridae</taxon>
        <taxon>Pentapetalae</taxon>
        <taxon>asterids</taxon>
        <taxon>Ericales</taxon>
        <taxon>Ericaceae</taxon>
        <taxon>Ericoideae</taxon>
        <taxon>Rhodoreae</taxon>
        <taxon>Rhododendron</taxon>
    </lineage>
</organism>
<dbReference type="InterPro" id="IPR050794">
    <property type="entry name" value="CPA2_transporter"/>
</dbReference>
<dbReference type="GO" id="GO:0006885">
    <property type="term" value="P:regulation of pH"/>
    <property type="evidence" value="ECO:0007669"/>
    <property type="project" value="TreeGrafter"/>
</dbReference>
<dbReference type="GO" id="GO:0015297">
    <property type="term" value="F:antiporter activity"/>
    <property type="evidence" value="ECO:0007669"/>
    <property type="project" value="InterPro"/>
</dbReference>
<feature type="transmembrane region" description="Helical" evidence="11">
    <location>
        <begin position="245"/>
        <end position="264"/>
    </location>
</feature>
<feature type="domain" description="Cation/H(+) antiporter C-terminal" evidence="14">
    <location>
        <begin position="642"/>
        <end position="785"/>
    </location>
</feature>
<evidence type="ECO:0000256" key="3">
    <source>
        <dbReference type="ARBA" id="ARBA00022538"/>
    </source>
</evidence>
<keyword evidence="5" id="KW-0630">Potassium</keyword>
<keyword evidence="4 11" id="KW-0812">Transmembrane</keyword>
<dbReference type="InterPro" id="IPR057290">
    <property type="entry name" value="CHX17_C"/>
</dbReference>
<feature type="transmembrane region" description="Helical" evidence="11">
    <location>
        <begin position="79"/>
        <end position="98"/>
    </location>
</feature>
<evidence type="ECO:0000256" key="1">
    <source>
        <dbReference type="ARBA" id="ARBA00004141"/>
    </source>
</evidence>
<keyword evidence="3" id="KW-0633">Potassium transport</keyword>
<keyword evidence="8 11" id="KW-0472">Membrane</keyword>
<feature type="transmembrane region" description="Helical" evidence="11">
    <location>
        <begin position="428"/>
        <end position="448"/>
    </location>
</feature>
<evidence type="ECO:0000259" key="12">
    <source>
        <dbReference type="Pfam" id="PF00999"/>
    </source>
</evidence>
<reference evidence="15 16" key="1">
    <citation type="submission" date="2020-08" db="EMBL/GenBank/DDBJ databases">
        <title>Plant Genome Project.</title>
        <authorList>
            <person name="Zhang R.-G."/>
        </authorList>
    </citation>
    <scope>NUCLEOTIDE SEQUENCE [LARGE SCALE GENOMIC DNA]</scope>
    <source>
        <strain evidence="15">WSP0</strain>
        <tissue evidence="15">Leaf</tissue>
    </source>
</reference>
<sequence length="839" mass="91905">MEETESTRGLTSSAGLVPGPYGEETMVCQQTHISNSRVSIWFGGDPFAYNTPVLFAQFVLIFLVTRSVFIFLKPLRQNLMSAQIIAGIIMGPSFLAHYRSYARKLLPPGGSMILSTAADIGLMLHLFLLGVQIDVTMLKKAGRSAMLIGTIGFALAIVLGGLALVTLANVIKLDDKLLRSLPVIVAVNSISSFPVTTSLLADLNILNSEMGRLASFTSMVGDLSSYFVTTVMAKVTIAIRTSQWGLLWSLFWIAVYLLAIVFLLRPLILLVANRIPEGTPIKESHFIFILVILFACGFCAEVLGQHSGVGSFILGMVVPDGPPFGESLVYKLEAISTGLLLPAKFVITGLIVNLSSIKSSSAAIVELIIIFGYIGKFLGTLATSYYCSVPLGDAVCLSLVMCCKGVIDISVYIILVGEGVVDHQVYTLLILTMLVITGMSRILVGHLYDPSRRYMVQTTRSSIQDSRRHNVDLRMLVCIHNEDHVPTIINLLEASNPTKNSPISIFVLNLMELKGRAAAVLVPNFRKGRLTSTAKHSKHIVNAFSYYARENQDSMFLQHFTAMAPYSSMHDDICTLALDANVNILILPFHKQWTVDGKVGNAFHSIQIVNQNVINKAPCSVGVLVDRHQITGFLTGQFYFRIALLFLGGADDREALAYASRMADHPKVTLTVAWIRMRTNDASIRKETVGDPDPDIETMDEFRANAVGKKRIVFKEEKVEDAVGTTEVIHSMEDGFDLFTVGRHHDPYSPLTLGLTDWSECPELGVIGDMLASSDFRFSVLVVQQQPIGTGFLNTNLIRPISSCKGASSRVVHQDSPDTEQSIRSENNVSKSGIGLRFE</sequence>
<feature type="domain" description="Cation/H(+) antiporter central" evidence="13">
    <location>
        <begin position="505"/>
        <end position="628"/>
    </location>
</feature>
<evidence type="ECO:0000256" key="11">
    <source>
        <dbReference type="SAM" id="Phobius"/>
    </source>
</evidence>
<evidence type="ECO:0000256" key="2">
    <source>
        <dbReference type="ARBA" id="ARBA00022448"/>
    </source>
</evidence>
<evidence type="ECO:0000256" key="7">
    <source>
        <dbReference type="ARBA" id="ARBA00023065"/>
    </source>
</evidence>
<protein>
    <recommendedName>
        <fullName evidence="17">Cation/H+ exchanger domain-containing protein</fullName>
    </recommendedName>
</protein>
<evidence type="ECO:0000256" key="4">
    <source>
        <dbReference type="ARBA" id="ARBA00022692"/>
    </source>
</evidence>
<dbReference type="PANTHER" id="PTHR32468">
    <property type="entry name" value="CATION/H + ANTIPORTER"/>
    <property type="match status" value="1"/>
</dbReference>
<keyword evidence="2" id="KW-0813">Transport</keyword>
<evidence type="ECO:0000313" key="15">
    <source>
        <dbReference type="EMBL" id="KAG5515039.1"/>
    </source>
</evidence>
<feature type="transmembrane region" description="Helical" evidence="11">
    <location>
        <begin position="213"/>
        <end position="233"/>
    </location>
</feature>
<dbReference type="GO" id="GO:0006813">
    <property type="term" value="P:potassium ion transport"/>
    <property type="evidence" value="ECO:0007669"/>
    <property type="project" value="UniProtKB-KW"/>
</dbReference>
<evidence type="ECO:0000313" key="16">
    <source>
        <dbReference type="Proteomes" id="UP000823749"/>
    </source>
</evidence>
<dbReference type="EMBL" id="JACTNZ010000013">
    <property type="protein sequence ID" value="KAG5515039.1"/>
    <property type="molecule type" value="Genomic_DNA"/>
</dbReference>
<feature type="transmembrane region" description="Helical" evidence="11">
    <location>
        <begin position="392"/>
        <end position="416"/>
    </location>
</feature>
<gene>
    <name evidence="15" type="ORF">RHGRI_036168</name>
</gene>
<keyword evidence="16" id="KW-1185">Reference proteome</keyword>
<evidence type="ECO:0000256" key="8">
    <source>
        <dbReference type="ARBA" id="ARBA00023136"/>
    </source>
</evidence>
<dbReference type="GO" id="GO:0016020">
    <property type="term" value="C:membrane"/>
    <property type="evidence" value="ECO:0007669"/>
    <property type="project" value="UniProtKB-SubCell"/>
</dbReference>
<proteinExistence type="inferred from homology"/>
<feature type="transmembrane region" description="Helical" evidence="11">
    <location>
        <begin position="145"/>
        <end position="171"/>
    </location>
</feature>
<evidence type="ECO:0000256" key="6">
    <source>
        <dbReference type="ARBA" id="ARBA00022989"/>
    </source>
</evidence>
<feature type="transmembrane region" description="Helical" evidence="11">
    <location>
        <begin position="334"/>
        <end position="352"/>
    </location>
</feature>
<feature type="domain" description="Cation/H+ exchanger transmembrane" evidence="12">
    <location>
        <begin position="64"/>
        <end position="438"/>
    </location>
</feature>
<keyword evidence="6 11" id="KW-1133">Transmembrane helix</keyword>
<feature type="transmembrane region" description="Helical" evidence="11">
    <location>
        <begin position="110"/>
        <end position="133"/>
    </location>
</feature>
<comment type="caution">
    <text evidence="15">The sequence shown here is derived from an EMBL/GenBank/DDBJ whole genome shotgun (WGS) entry which is preliminary data.</text>
</comment>
<dbReference type="AlphaFoldDB" id="A0AAV6HMY9"/>
<evidence type="ECO:0000259" key="13">
    <source>
        <dbReference type="Pfam" id="PF23256"/>
    </source>
</evidence>
<evidence type="ECO:0000259" key="14">
    <source>
        <dbReference type="Pfam" id="PF23259"/>
    </source>
</evidence>
<evidence type="ECO:0000256" key="9">
    <source>
        <dbReference type="ARBA" id="ARBA00038341"/>
    </source>
</evidence>
<keyword evidence="7" id="KW-0406">Ion transport</keyword>
<dbReference type="PANTHER" id="PTHR32468:SF23">
    <property type="entry name" value="CATION_H(+) ANTIPORTER 14"/>
    <property type="match status" value="1"/>
</dbReference>
<comment type="subcellular location">
    <subcellularLocation>
        <location evidence="1">Membrane</location>
        <topology evidence="1">Multi-pass membrane protein</topology>
    </subcellularLocation>
</comment>
<feature type="compositionally biased region" description="Polar residues" evidence="10">
    <location>
        <begin position="819"/>
        <end position="831"/>
    </location>
</feature>
<feature type="transmembrane region" description="Helical" evidence="11">
    <location>
        <begin position="364"/>
        <end position="386"/>
    </location>
</feature>
<dbReference type="InterPro" id="IPR006153">
    <property type="entry name" value="Cation/H_exchanger_TM"/>
</dbReference>
<name>A0AAV6HMY9_9ERIC</name>
<feature type="transmembrane region" description="Helical" evidence="11">
    <location>
        <begin position="54"/>
        <end position="72"/>
    </location>
</feature>
<dbReference type="GO" id="GO:0012505">
    <property type="term" value="C:endomembrane system"/>
    <property type="evidence" value="ECO:0007669"/>
    <property type="project" value="TreeGrafter"/>
</dbReference>